<evidence type="ECO:0000256" key="1">
    <source>
        <dbReference type="SAM" id="SignalP"/>
    </source>
</evidence>
<proteinExistence type="predicted"/>
<dbReference type="InterPro" id="IPR043037">
    <property type="entry name" value="CfaE_adhesin"/>
</dbReference>
<dbReference type="Gene3D" id="2.60.40.2520">
    <property type="entry name" value="CFA/I fimbrial subunit E, adhesin domain"/>
    <property type="match status" value="1"/>
</dbReference>
<sequence length="378" mass="41763">MTKIVNTVFLLLAALGGLTDARAYTYPPLIPPVDQQTTLTLNLDRSTLGSTHHFLWKKQRNGWGGDGAPYRANNLHCYSATDPTFGAGNCLGSVVWGSELTALALTFTEQLSQTTHVINLYGYAENIGCGGGKSFALNAYYFASCGGGGQYVLTYGKMFTIWIDENEINKLPFGGIWKAHLKLKQRNYAGPSEGYNAYWDGYIQVNLHDNKNFAIWFPQYRTSVPLLDLALHTLPTPATPGGKMTGKSTLDMCLYDGYNGNSNAFEVTLLDGKTIGDRTSEDFSLFRDGVASSDARKRIDYRIQLDYNGQPFTLQNNQPLLLTQINQSTLRPVKIPGVALPVFCAPTPLTFITPEFNQRDKEAGAYLGYVRVLFTPKL</sequence>
<reference evidence="3" key="1">
    <citation type="submission" date="2023-07" db="EMBL/GenBank/DDBJ databases">
        <title>Structural and functional analysis of rice phyllospheric bacteria for their antimicrobial properties and defense elicitation against blast disease.</title>
        <authorList>
            <person name="Sahu K.P."/>
            <person name="Asharani P."/>
            <person name="Kumar M."/>
            <person name="Reddy B."/>
            <person name="Kumar A."/>
        </authorList>
    </citation>
    <scope>NUCLEOTIDE SEQUENCE [LARGE SCALE GENOMIC DNA]</scope>
    <source>
        <strain evidence="3">OsEp_Plm_30P10</strain>
    </source>
</reference>
<dbReference type="EMBL" id="JAOBTT010000001">
    <property type="protein sequence ID" value="MDZ7279766.1"/>
    <property type="molecule type" value="Genomic_DNA"/>
</dbReference>
<dbReference type="Pfam" id="PF07434">
    <property type="entry name" value="CblD"/>
    <property type="match status" value="1"/>
</dbReference>
<dbReference type="Proteomes" id="UP001288620">
    <property type="component" value="Unassembled WGS sequence"/>
</dbReference>
<gene>
    <name evidence="2" type="ORF">N4G40_16040</name>
</gene>
<protein>
    <submittedName>
        <fullName evidence="2">Uncharacterized protein</fullName>
    </submittedName>
</protein>
<keyword evidence="3" id="KW-1185">Reference proteome</keyword>
<dbReference type="InterPro" id="IPR010888">
    <property type="entry name" value="CblD"/>
</dbReference>
<organism evidence="2 3">
    <name type="scientific">Pantoea eucrina</name>
    <dbReference type="NCBI Taxonomy" id="472693"/>
    <lineage>
        <taxon>Bacteria</taxon>
        <taxon>Pseudomonadati</taxon>
        <taxon>Pseudomonadota</taxon>
        <taxon>Gammaproteobacteria</taxon>
        <taxon>Enterobacterales</taxon>
        <taxon>Erwiniaceae</taxon>
        <taxon>Pantoea</taxon>
    </lineage>
</organism>
<comment type="caution">
    <text evidence="2">The sequence shown here is derived from an EMBL/GenBank/DDBJ whole genome shotgun (WGS) entry which is preliminary data.</text>
</comment>
<keyword evidence="1" id="KW-0732">Signal</keyword>
<accession>A0ABU5LII7</accession>
<dbReference type="Gene3D" id="2.60.40.2040">
    <property type="entry name" value="CFA/I fimbrial subunit E, pilin domain"/>
    <property type="match status" value="1"/>
</dbReference>
<feature type="chain" id="PRO_5046826433" evidence="1">
    <location>
        <begin position="24"/>
        <end position="378"/>
    </location>
</feature>
<feature type="signal peptide" evidence="1">
    <location>
        <begin position="1"/>
        <end position="23"/>
    </location>
</feature>
<evidence type="ECO:0000313" key="3">
    <source>
        <dbReference type="Proteomes" id="UP001288620"/>
    </source>
</evidence>
<name>A0ABU5LII7_9GAMM</name>
<evidence type="ECO:0000313" key="2">
    <source>
        <dbReference type="EMBL" id="MDZ7279766.1"/>
    </source>
</evidence>
<dbReference type="RefSeq" id="WP_322543556.1">
    <property type="nucleotide sequence ID" value="NZ_JAOBTT010000001.1"/>
</dbReference>